<dbReference type="Pfam" id="PF00085">
    <property type="entry name" value="Thioredoxin"/>
    <property type="match status" value="1"/>
</dbReference>
<dbReference type="Gene3D" id="3.40.30.10">
    <property type="entry name" value="Glutaredoxin"/>
    <property type="match status" value="3"/>
</dbReference>
<dbReference type="InParanoid" id="B4KKP5"/>
<evidence type="ECO:0000313" key="4">
    <source>
        <dbReference type="EMBL" id="EDW12709.2"/>
    </source>
</evidence>
<dbReference type="PANTHER" id="PTHR46295">
    <property type="entry name" value="ENDOPLASMIC RETICULUM RESIDENT PROTEIN 44"/>
    <property type="match status" value="1"/>
</dbReference>
<dbReference type="InterPro" id="IPR052643">
    <property type="entry name" value="ERP44"/>
</dbReference>
<proteinExistence type="predicted"/>
<dbReference type="PROSITE" id="PS51352">
    <property type="entry name" value="THIOREDOXIN_2"/>
    <property type="match status" value="1"/>
</dbReference>
<reference evidence="4 5" key="1">
    <citation type="journal article" date="2007" name="Nature">
        <title>Evolution of genes and genomes on the Drosophila phylogeny.</title>
        <authorList>
            <consortium name="Drosophila 12 Genomes Consortium"/>
            <person name="Clark A.G."/>
            <person name="Eisen M.B."/>
            <person name="Smith D.R."/>
            <person name="Bergman C.M."/>
            <person name="Oliver B."/>
            <person name="Markow T.A."/>
            <person name="Kaufman T.C."/>
            <person name="Kellis M."/>
            <person name="Gelbart W."/>
            <person name="Iyer V.N."/>
            <person name="Pollard D.A."/>
            <person name="Sackton T.B."/>
            <person name="Larracuente A.M."/>
            <person name="Singh N.D."/>
            <person name="Abad J.P."/>
            <person name="Abt D.N."/>
            <person name="Adryan B."/>
            <person name="Aguade M."/>
            <person name="Akashi H."/>
            <person name="Anderson W.W."/>
            <person name="Aquadro C.F."/>
            <person name="Ardell D.H."/>
            <person name="Arguello R."/>
            <person name="Artieri C.G."/>
            <person name="Barbash D.A."/>
            <person name="Barker D."/>
            <person name="Barsanti P."/>
            <person name="Batterham P."/>
            <person name="Batzoglou S."/>
            <person name="Begun D."/>
            <person name="Bhutkar A."/>
            <person name="Blanco E."/>
            <person name="Bosak S.A."/>
            <person name="Bradley R.K."/>
            <person name="Brand A.D."/>
            <person name="Brent M.R."/>
            <person name="Brooks A.N."/>
            <person name="Brown R.H."/>
            <person name="Butlin R.K."/>
            <person name="Caggese C."/>
            <person name="Calvi B.R."/>
            <person name="Bernardo de Carvalho A."/>
            <person name="Caspi A."/>
            <person name="Castrezana S."/>
            <person name="Celniker S.E."/>
            <person name="Chang J.L."/>
            <person name="Chapple C."/>
            <person name="Chatterji S."/>
            <person name="Chinwalla A."/>
            <person name="Civetta A."/>
            <person name="Clifton S.W."/>
            <person name="Comeron J.M."/>
            <person name="Costello J.C."/>
            <person name="Coyne J.A."/>
            <person name="Daub J."/>
            <person name="David R.G."/>
            <person name="Delcher A.L."/>
            <person name="Delehaunty K."/>
            <person name="Do C.B."/>
            <person name="Ebling H."/>
            <person name="Edwards K."/>
            <person name="Eickbush T."/>
            <person name="Evans J.D."/>
            <person name="Filipski A."/>
            <person name="Findeiss S."/>
            <person name="Freyhult E."/>
            <person name="Fulton L."/>
            <person name="Fulton R."/>
            <person name="Garcia A.C."/>
            <person name="Gardiner A."/>
            <person name="Garfield D.A."/>
            <person name="Garvin B.E."/>
            <person name="Gibson G."/>
            <person name="Gilbert D."/>
            <person name="Gnerre S."/>
            <person name="Godfrey J."/>
            <person name="Good R."/>
            <person name="Gotea V."/>
            <person name="Gravely B."/>
            <person name="Greenberg A.J."/>
            <person name="Griffiths-Jones S."/>
            <person name="Gross S."/>
            <person name="Guigo R."/>
            <person name="Gustafson E.A."/>
            <person name="Haerty W."/>
            <person name="Hahn M.W."/>
            <person name="Halligan D.L."/>
            <person name="Halpern A.L."/>
            <person name="Halter G.M."/>
            <person name="Han M.V."/>
            <person name="Heger A."/>
            <person name="Hillier L."/>
            <person name="Hinrichs A.S."/>
            <person name="Holmes I."/>
            <person name="Hoskins R.A."/>
            <person name="Hubisz M.J."/>
            <person name="Hultmark D."/>
            <person name="Huntley M.A."/>
            <person name="Jaffe D.B."/>
            <person name="Jagadeeshan S."/>
            <person name="Jeck W.R."/>
            <person name="Johnson J."/>
            <person name="Jones C.D."/>
            <person name="Jordan W.C."/>
            <person name="Karpen G.H."/>
            <person name="Kataoka E."/>
            <person name="Keightley P.D."/>
            <person name="Kheradpour P."/>
            <person name="Kirkness E.F."/>
            <person name="Koerich L.B."/>
            <person name="Kristiansen K."/>
            <person name="Kudrna D."/>
            <person name="Kulathinal R.J."/>
            <person name="Kumar S."/>
            <person name="Kwok R."/>
            <person name="Lander E."/>
            <person name="Langley C.H."/>
            <person name="Lapoint R."/>
            <person name="Lazzaro B.P."/>
            <person name="Lee S.J."/>
            <person name="Levesque L."/>
            <person name="Li R."/>
            <person name="Lin C.F."/>
            <person name="Lin M.F."/>
            <person name="Lindblad-Toh K."/>
            <person name="Llopart A."/>
            <person name="Long M."/>
            <person name="Low L."/>
            <person name="Lozovsky E."/>
            <person name="Lu J."/>
            <person name="Luo M."/>
            <person name="Machado C.A."/>
            <person name="Makalowski W."/>
            <person name="Marzo M."/>
            <person name="Matsuda M."/>
            <person name="Matzkin L."/>
            <person name="McAllister B."/>
            <person name="McBride C.S."/>
            <person name="McKernan B."/>
            <person name="McKernan K."/>
            <person name="Mendez-Lago M."/>
            <person name="Minx P."/>
            <person name="Mollenhauer M.U."/>
            <person name="Montooth K."/>
            <person name="Mount S.M."/>
            <person name="Mu X."/>
            <person name="Myers E."/>
            <person name="Negre B."/>
            <person name="Newfeld S."/>
            <person name="Nielsen R."/>
            <person name="Noor M.A."/>
            <person name="O'Grady P."/>
            <person name="Pachter L."/>
            <person name="Papaceit M."/>
            <person name="Parisi M.J."/>
            <person name="Parisi M."/>
            <person name="Parts L."/>
            <person name="Pedersen J.S."/>
            <person name="Pesole G."/>
            <person name="Phillippy A.M."/>
            <person name="Ponting C.P."/>
            <person name="Pop M."/>
            <person name="Porcelli D."/>
            <person name="Powell J.R."/>
            <person name="Prohaska S."/>
            <person name="Pruitt K."/>
            <person name="Puig M."/>
            <person name="Quesneville H."/>
            <person name="Ram K.R."/>
            <person name="Rand D."/>
            <person name="Rasmussen M.D."/>
            <person name="Reed L.K."/>
            <person name="Reenan R."/>
            <person name="Reily A."/>
            <person name="Remington K.A."/>
            <person name="Rieger T.T."/>
            <person name="Ritchie M.G."/>
            <person name="Robin C."/>
            <person name="Rogers Y.H."/>
            <person name="Rohde C."/>
            <person name="Rozas J."/>
            <person name="Rubenfield M.J."/>
            <person name="Ruiz A."/>
            <person name="Russo S."/>
            <person name="Salzberg S.L."/>
            <person name="Sanchez-Gracia A."/>
            <person name="Saranga D.J."/>
            <person name="Sato H."/>
            <person name="Schaeffer S.W."/>
            <person name="Schatz M.C."/>
            <person name="Schlenke T."/>
            <person name="Schwartz R."/>
            <person name="Segarra C."/>
            <person name="Singh R.S."/>
            <person name="Sirot L."/>
            <person name="Sirota M."/>
            <person name="Sisneros N.B."/>
            <person name="Smith C.D."/>
            <person name="Smith T.F."/>
            <person name="Spieth J."/>
            <person name="Stage D.E."/>
            <person name="Stark A."/>
            <person name="Stephan W."/>
            <person name="Strausberg R.L."/>
            <person name="Strempel S."/>
            <person name="Sturgill D."/>
            <person name="Sutton G."/>
            <person name="Sutton G.G."/>
            <person name="Tao W."/>
            <person name="Teichmann S."/>
            <person name="Tobari Y.N."/>
            <person name="Tomimura Y."/>
            <person name="Tsolas J.M."/>
            <person name="Valente V.L."/>
            <person name="Venter E."/>
            <person name="Venter J.C."/>
            <person name="Vicario S."/>
            <person name="Vieira F.G."/>
            <person name="Vilella A.J."/>
            <person name="Villasante A."/>
            <person name="Walenz B."/>
            <person name="Wang J."/>
            <person name="Wasserman M."/>
            <person name="Watts T."/>
            <person name="Wilson D."/>
            <person name="Wilson R.K."/>
            <person name="Wing R.A."/>
            <person name="Wolfner M.F."/>
            <person name="Wong A."/>
            <person name="Wong G.K."/>
            <person name="Wu C.I."/>
            <person name="Wu G."/>
            <person name="Yamamoto D."/>
            <person name="Yang H.P."/>
            <person name="Yang S.P."/>
            <person name="Yorke J.A."/>
            <person name="Yoshida K."/>
            <person name="Zdobnov E."/>
            <person name="Zhang P."/>
            <person name="Zhang Y."/>
            <person name="Zimin A.V."/>
            <person name="Baldwin J."/>
            <person name="Abdouelleil A."/>
            <person name="Abdulkadir J."/>
            <person name="Abebe A."/>
            <person name="Abera B."/>
            <person name="Abreu J."/>
            <person name="Acer S.C."/>
            <person name="Aftuck L."/>
            <person name="Alexander A."/>
            <person name="An P."/>
            <person name="Anderson E."/>
            <person name="Anderson S."/>
            <person name="Arachi H."/>
            <person name="Azer M."/>
            <person name="Bachantsang P."/>
            <person name="Barry A."/>
            <person name="Bayul T."/>
            <person name="Berlin A."/>
            <person name="Bessette D."/>
            <person name="Bloom T."/>
            <person name="Blye J."/>
            <person name="Boguslavskiy L."/>
            <person name="Bonnet C."/>
            <person name="Boukhgalter B."/>
            <person name="Bourzgui I."/>
            <person name="Brown A."/>
            <person name="Cahill P."/>
            <person name="Channer S."/>
            <person name="Cheshatsang Y."/>
            <person name="Chuda L."/>
            <person name="Citroen M."/>
            <person name="Collymore A."/>
            <person name="Cooke P."/>
            <person name="Costello M."/>
            <person name="D'Aco K."/>
            <person name="Daza R."/>
            <person name="De Haan G."/>
            <person name="DeGray S."/>
            <person name="DeMaso C."/>
            <person name="Dhargay N."/>
            <person name="Dooley K."/>
            <person name="Dooley E."/>
            <person name="Doricent M."/>
            <person name="Dorje P."/>
            <person name="Dorjee K."/>
            <person name="Dupes A."/>
            <person name="Elong R."/>
            <person name="Falk J."/>
            <person name="Farina A."/>
            <person name="Faro S."/>
            <person name="Ferguson D."/>
            <person name="Fisher S."/>
            <person name="Foley C.D."/>
            <person name="Franke A."/>
            <person name="Friedrich D."/>
            <person name="Gadbois L."/>
            <person name="Gearin G."/>
            <person name="Gearin C.R."/>
            <person name="Giannoukos G."/>
            <person name="Goode T."/>
            <person name="Graham J."/>
            <person name="Grandbois E."/>
            <person name="Grewal S."/>
            <person name="Gyaltsen K."/>
            <person name="Hafez N."/>
            <person name="Hagos B."/>
            <person name="Hall J."/>
            <person name="Henson C."/>
            <person name="Hollinger A."/>
            <person name="Honan T."/>
            <person name="Huard M.D."/>
            <person name="Hughes L."/>
            <person name="Hurhula B."/>
            <person name="Husby M.E."/>
            <person name="Kamat A."/>
            <person name="Kanga B."/>
            <person name="Kashin S."/>
            <person name="Khazanovich D."/>
            <person name="Kisner P."/>
            <person name="Lance K."/>
            <person name="Lara M."/>
            <person name="Lee W."/>
            <person name="Lennon N."/>
            <person name="Letendre F."/>
            <person name="LeVine R."/>
            <person name="Lipovsky A."/>
            <person name="Liu X."/>
            <person name="Liu J."/>
            <person name="Liu S."/>
            <person name="Lokyitsang T."/>
            <person name="Lokyitsang Y."/>
            <person name="Lubonja R."/>
            <person name="Lui A."/>
            <person name="MacDonald P."/>
            <person name="Magnisalis V."/>
            <person name="Maru K."/>
            <person name="Matthews C."/>
            <person name="McCusker W."/>
            <person name="McDonough S."/>
            <person name="Mehta T."/>
            <person name="Meldrim J."/>
            <person name="Meneus L."/>
            <person name="Mihai O."/>
            <person name="Mihalev A."/>
            <person name="Mihova T."/>
            <person name="Mittelman R."/>
            <person name="Mlenga V."/>
            <person name="Montmayeur A."/>
            <person name="Mulrain L."/>
            <person name="Navidi A."/>
            <person name="Naylor J."/>
            <person name="Negash T."/>
            <person name="Nguyen T."/>
            <person name="Nguyen N."/>
            <person name="Nicol R."/>
            <person name="Norbu C."/>
            <person name="Norbu N."/>
            <person name="Novod N."/>
            <person name="O'Neill B."/>
            <person name="Osman S."/>
            <person name="Markiewicz E."/>
            <person name="Oyono O.L."/>
            <person name="Patti C."/>
            <person name="Phunkhang P."/>
            <person name="Pierre F."/>
            <person name="Priest M."/>
            <person name="Raghuraman S."/>
            <person name="Rege F."/>
            <person name="Reyes R."/>
            <person name="Rise C."/>
            <person name="Rogov P."/>
            <person name="Ross K."/>
            <person name="Ryan E."/>
            <person name="Settipalli S."/>
            <person name="Shea T."/>
            <person name="Sherpa N."/>
            <person name="Shi L."/>
            <person name="Shih D."/>
            <person name="Sparrow T."/>
            <person name="Spaulding J."/>
            <person name="Stalker J."/>
            <person name="Stange-Thomann N."/>
            <person name="Stavropoulos S."/>
            <person name="Stone C."/>
            <person name="Strader C."/>
            <person name="Tesfaye S."/>
            <person name="Thomson T."/>
            <person name="Thoulutsang Y."/>
            <person name="Thoulutsang D."/>
            <person name="Topham K."/>
            <person name="Topping I."/>
            <person name="Tsamla T."/>
            <person name="Vassiliev H."/>
            <person name="Vo A."/>
            <person name="Wangchuk T."/>
            <person name="Wangdi T."/>
            <person name="Weiand M."/>
            <person name="Wilkinson J."/>
            <person name="Wilson A."/>
            <person name="Yadav S."/>
            <person name="Young G."/>
            <person name="Yu Q."/>
            <person name="Zembek L."/>
            <person name="Zhong D."/>
            <person name="Zimmer A."/>
            <person name="Zwirko Z."/>
            <person name="Jaffe D.B."/>
            <person name="Alvarez P."/>
            <person name="Brockman W."/>
            <person name="Butler J."/>
            <person name="Chin C."/>
            <person name="Gnerre S."/>
            <person name="Grabherr M."/>
            <person name="Kleber M."/>
            <person name="Mauceli E."/>
            <person name="MacCallum I."/>
        </authorList>
    </citation>
    <scope>NUCLEOTIDE SEQUENCE [LARGE SCALE GENOMIC DNA]</scope>
    <source>
        <strain evidence="5">Tucson 15081-1352.22</strain>
    </source>
</reference>
<evidence type="ECO:0000256" key="1">
    <source>
        <dbReference type="SAM" id="MobiDB-lite"/>
    </source>
</evidence>
<dbReference type="KEGG" id="dmo:Dmoj_GI17822"/>
<evidence type="ECO:0000256" key="2">
    <source>
        <dbReference type="SAM" id="SignalP"/>
    </source>
</evidence>
<dbReference type="InterPro" id="IPR036249">
    <property type="entry name" value="Thioredoxin-like_sf"/>
</dbReference>
<dbReference type="EMBL" id="CH933807">
    <property type="protein sequence ID" value="EDW12709.2"/>
    <property type="molecule type" value="Genomic_DNA"/>
</dbReference>
<dbReference type="GO" id="GO:0005789">
    <property type="term" value="C:endoplasmic reticulum membrane"/>
    <property type="evidence" value="ECO:0007669"/>
    <property type="project" value="TreeGrafter"/>
</dbReference>
<evidence type="ECO:0000313" key="5">
    <source>
        <dbReference type="Proteomes" id="UP000009192"/>
    </source>
</evidence>
<feature type="region of interest" description="Disordered" evidence="1">
    <location>
        <begin position="21"/>
        <end position="41"/>
    </location>
</feature>
<keyword evidence="5" id="KW-1185">Reference proteome</keyword>
<dbReference type="SUPFAM" id="SSF52833">
    <property type="entry name" value="Thioredoxin-like"/>
    <property type="match status" value="3"/>
</dbReference>
<feature type="compositionally biased region" description="Low complexity" evidence="1">
    <location>
        <begin position="21"/>
        <end position="37"/>
    </location>
</feature>
<dbReference type="GO" id="GO:0006457">
    <property type="term" value="P:protein folding"/>
    <property type="evidence" value="ECO:0007669"/>
    <property type="project" value="TreeGrafter"/>
</dbReference>
<gene>
    <name evidence="4" type="primary">Dmoj\GI17822</name>
    <name evidence="4" type="ORF">Dmoj_GI17822</name>
</gene>
<organism evidence="4 5">
    <name type="scientific">Drosophila mojavensis</name>
    <name type="common">Fruit fly</name>
    <dbReference type="NCBI Taxonomy" id="7230"/>
    <lineage>
        <taxon>Eukaryota</taxon>
        <taxon>Metazoa</taxon>
        <taxon>Ecdysozoa</taxon>
        <taxon>Arthropoda</taxon>
        <taxon>Hexapoda</taxon>
        <taxon>Insecta</taxon>
        <taxon>Pterygota</taxon>
        <taxon>Neoptera</taxon>
        <taxon>Endopterygota</taxon>
        <taxon>Diptera</taxon>
        <taxon>Brachycera</taxon>
        <taxon>Muscomorpha</taxon>
        <taxon>Ephydroidea</taxon>
        <taxon>Drosophilidae</taxon>
        <taxon>Drosophila</taxon>
    </lineage>
</organism>
<dbReference type="AlphaFoldDB" id="B4KKP5"/>
<dbReference type="GO" id="GO:0005793">
    <property type="term" value="C:endoplasmic reticulum-Golgi intermediate compartment"/>
    <property type="evidence" value="ECO:0007669"/>
    <property type="project" value="TreeGrafter"/>
</dbReference>
<accession>B4KKP5</accession>
<name>B4KKP5_DROMO</name>
<protein>
    <recommendedName>
        <fullName evidence="3">Thioredoxin domain-containing protein</fullName>
    </recommendedName>
</protein>
<evidence type="ECO:0000259" key="3">
    <source>
        <dbReference type="PROSITE" id="PS51352"/>
    </source>
</evidence>
<dbReference type="Proteomes" id="UP000009192">
    <property type="component" value="Unassembled WGS sequence"/>
</dbReference>
<feature type="chain" id="PRO_5006456571" description="Thioredoxin domain-containing protein" evidence="2">
    <location>
        <begin position="22"/>
        <end position="419"/>
    </location>
</feature>
<dbReference type="PANTHER" id="PTHR46295:SF1">
    <property type="entry name" value="ENDOPLASMIC RETICULUM RESIDENT PROTEIN 44"/>
    <property type="match status" value="1"/>
</dbReference>
<dbReference type="InterPro" id="IPR013766">
    <property type="entry name" value="Thioredoxin_domain"/>
</dbReference>
<feature type="signal peptide" evidence="2">
    <location>
        <begin position="1"/>
        <end position="21"/>
    </location>
</feature>
<dbReference type="SMR" id="B4KKP5"/>
<dbReference type="GO" id="GO:0003756">
    <property type="term" value="F:protein disulfide isomerase activity"/>
    <property type="evidence" value="ECO:0007669"/>
    <property type="project" value="TreeGrafter"/>
</dbReference>
<dbReference type="OrthoDB" id="427280at2759"/>
<dbReference type="eggNOG" id="KOG0912">
    <property type="taxonomic scope" value="Eukaryota"/>
</dbReference>
<dbReference type="HOGENOM" id="CLU_054449_1_0_1"/>
<keyword evidence="2" id="KW-0732">Signal</keyword>
<dbReference type="Pfam" id="PF13848">
    <property type="entry name" value="Thioredoxin_6"/>
    <property type="match status" value="1"/>
</dbReference>
<feature type="domain" description="Thioredoxin" evidence="3">
    <location>
        <begin position="24"/>
        <end position="156"/>
    </location>
</feature>
<sequence length="419" mass="48180">MLLRICLTLLLSPSLLRTMQQQRPPAADAEPSATTAATPPPARASVLQITAANYDSALASHELLLINFYADWCLFSARLTPIFETAAARLAELLPETASVRLARVDCVREEELREKCSITKFPTLRLYYRGHPLRQEYRGQRSVEALVAYVEKQYRSSIKTFNTTEELEAINRKRRSVIGFFENRQQPNAGLFELLAERYKNDCDFYIRVGAKLDNVAYTQRMPTVVFRSDSERTHAADTLFDGSWTSPTELEEWLVKKCVPLVREVDFHNVEEIIEQRLPLLVLFHLPEDVLSVKAYKAIVEMQLSNCTDCGHFNFVTVDGLKFQHSILHMGRTLRDMPIIAIDSLRFMYPYDRFDDMYIPGHLKAFIRNFSDLQRLHKLELKNANEQEGDGRVPPLSTFKHLGPSKHRYTLVGHDEL</sequence>